<gene>
    <name evidence="1" type="ORF">G3M99_17680</name>
</gene>
<name>A0A6M0H975_9CLOT</name>
<dbReference type="AlphaFoldDB" id="A0A6M0H975"/>
<evidence type="ECO:0000313" key="1">
    <source>
        <dbReference type="EMBL" id="NEU06633.1"/>
    </source>
</evidence>
<comment type="caution">
    <text evidence="1">The sequence shown here is derived from an EMBL/GenBank/DDBJ whole genome shotgun (WGS) entry which is preliminary data.</text>
</comment>
<keyword evidence="2" id="KW-1185">Reference proteome</keyword>
<dbReference type="EMBL" id="JAAGPU010000059">
    <property type="protein sequence ID" value="NEU06633.1"/>
    <property type="molecule type" value="Genomic_DNA"/>
</dbReference>
<protein>
    <submittedName>
        <fullName evidence="1">DUF4003 family protein</fullName>
    </submittedName>
</protein>
<sequence>MICDKLNLMIHNCHGLDEVHGTFGMSLFKKCNALNVTLKDKNVDAEKINMAINLIKGKTSIFSNFRGNNLLTLAVNISLTDNMEASLEEIINIYNKLKEQFFSNQYLVLAAQVIFDSKDRVNTHDAIINTRTVYNLMKNNHRFLTSQEDIACAAMIATTSKNYDETFNEIEKCYTLLKKHGLWSGNNLQTLSHVLCFINLPAEDKCKKVVELKEKLETYNVPLKSYSLPLLGIASFVTDDTDAFAKTMVTTSNELKKEKGFGTISMGALIRNMISASLVTSMYIDTMDEVIKENLINTTNNVALTVAIAIEIATMAAVSSAAAASSASN</sequence>
<dbReference type="RefSeq" id="WP_061995098.1">
    <property type="nucleotide sequence ID" value="NZ_JAAGPU010000059.1"/>
</dbReference>
<dbReference type="Pfam" id="PF13170">
    <property type="entry name" value="DUF4003"/>
    <property type="match status" value="1"/>
</dbReference>
<evidence type="ECO:0000313" key="2">
    <source>
        <dbReference type="Proteomes" id="UP000481872"/>
    </source>
</evidence>
<dbReference type="InterPro" id="IPR025062">
    <property type="entry name" value="DUF4003"/>
</dbReference>
<accession>A0A6M0H975</accession>
<reference evidence="1 2" key="1">
    <citation type="submission" date="2020-02" db="EMBL/GenBank/DDBJ databases">
        <title>Genome assembly of a novel Clostridium senegalense strain.</title>
        <authorList>
            <person name="Gupta T.B."/>
            <person name="Jauregui R."/>
            <person name="Maclean P."/>
            <person name="Nawarathana A."/>
            <person name="Brightwell G."/>
        </authorList>
    </citation>
    <scope>NUCLEOTIDE SEQUENCE [LARGE SCALE GENOMIC DNA]</scope>
    <source>
        <strain evidence="1 2">AGRFS4</strain>
    </source>
</reference>
<organism evidence="1 2">
    <name type="scientific">Clostridium senegalense</name>
    <dbReference type="NCBI Taxonomy" id="1465809"/>
    <lineage>
        <taxon>Bacteria</taxon>
        <taxon>Bacillati</taxon>
        <taxon>Bacillota</taxon>
        <taxon>Clostridia</taxon>
        <taxon>Eubacteriales</taxon>
        <taxon>Clostridiaceae</taxon>
        <taxon>Clostridium</taxon>
    </lineage>
</organism>
<proteinExistence type="predicted"/>
<dbReference type="Proteomes" id="UP000481872">
    <property type="component" value="Unassembled WGS sequence"/>
</dbReference>